<organism evidence="1 2">
    <name type="scientific">Methylopila jiangsuensis</name>
    <dbReference type="NCBI Taxonomy" id="586230"/>
    <lineage>
        <taxon>Bacteria</taxon>
        <taxon>Pseudomonadati</taxon>
        <taxon>Pseudomonadota</taxon>
        <taxon>Alphaproteobacteria</taxon>
        <taxon>Hyphomicrobiales</taxon>
        <taxon>Methylopilaceae</taxon>
        <taxon>Methylopila</taxon>
    </lineage>
</organism>
<dbReference type="InterPro" id="IPR049874">
    <property type="entry name" value="ROK_cs"/>
</dbReference>
<dbReference type="AlphaFoldDB" id="A0A9W6JG75"/>
<sequence length="312" mass="32383">MSRDDLRIGFDWGGTKIEAIALDGAGATLMRERVSTPRGDYDGCLRSAAGLAERFEQAIGRRGTVGFGVPGSPSPRTGLMRNANSTWMNGRPLQRDLEQALGRPVRIENDANCFAVSEAVDGAAAGAGMAFAVILGTGCGAGIAIGGRPWRGRNGVAGEFGHTPLPWSDRPGESPAPACWCGRKGCLETYLSGPGFARAHALSAGAPLTAEAIIAAARAGETEALRSLDAYVDRLGRALAMVVDVLDPDVIVLGGGMSNVDELYDRLPAAIAPHVFGDGFDTPVRRAAHGDSSGVRGAAWLWKDDEAAAASV</sequence>
<comment type="caution">
    <text evidence="1">The sequence shown here is derived from an EMBL/GenBank/DDBJ whole genome shotgun (WGS) entry which is preliminary data.</text>
</comment>
<dbReference type="PANTHER" id="PTHR18964">
    <property type="entry name" value="ROK (REPRESSOR, ORF, KINASE) FAMILY"/>
    <property type="match status" value="1"/>
</dbReference>
<dbReference type="RefSeq" id="WP_271203385.1">
    <property type="nucleotide sequence ID" value="NZ_BSFK01000005.1"/>
</dbReference>
<dbReference type="InterPro" id="IPR043129">
    <property type="entry name" value="ATPase_NBD"/>
</dbReference>
<dbReference type="PANTHER" id="PTHR18964:SF174">
    <property type="entry name" value="D-ALLOSE KINASE-RELATED"/>
    <property type="match status" value="1"/>
</dbReference>
<protein>
    <submittedName>
        <fullName evidence="1">Glucokinase</fullName>
    </submittedName>
</protein>
<reference evidence="1" key="1">
    <citation type="journal article" date="2014" name="Int. J. Syst. Evol. Microbiol.">
        <title>Complete genome sequence of Corynebacterium casei LMG S-19264T (=DSM 44701T), isolated from a smear-ripened cheese.</title>
        <authorList>
            <consortium name="US DOE Joint Genome Institute (JGI-PGF)"/>
            <person name="Walter F."/>
            <person name="Albersmeier A."/>
            <person name="Kalinowski J."/>
            <person name="Ruckert C."/>
        </authorList>
    </citation>
    <scope>NUCLEOTIDE SEQUENCE</scope>
    <source>
        <strain evidence="1">VKM B-2555</strain>
    </source>
</reference>
<dbReference type="PROSITE" id="PS01125">
    <property type="entry name" value="ROK"/>
    <property type="match status" value="1"/>
</dbReference>
<accession>A0A9W6JG75</accession>
<keyword evidence="2" id="KW-1185">Reference proteome</keyword>
<dbReference type="Pfam" id="PF00480">
    <property type="entry name" value="ROK"/>
    <property type="match status" value="1"/>
</dbReference>
<dbReference type="InterPro" id="IPR000600">
    <property type="entry name" value="ROK"/>
</dbReference>
<evidence type="ECO:0000313" key="2">
    <source>
        <dbReference type="Proteomes" id="UP001143364"/>
    </source>
</evidence>
<evidence type="ECO:0000313" key="1">
    <source>
        <dbReference type="EMBL" id="GLK75434.1"/>
    </source>
</evidence>
<proteinExistence type="predicted"/>
<dbReference type="Gene3D" id="3.30.420.40">
    <property type="match status" value="2"/>
</dbReference>
<reference evidence="1" key="2">
    <citation type="submission" date="2023-01" db="EMBL/GenBank/DDBJ databases">
        <authorList>
            <person name="Sun Q."/>
            <person name="Evtushenko L."/>
        </authorList>
    </citation>
    <scope>NUCLEOTIDE SEQUENCE</scope>
    <source>
        <strain evidence="1">VKM B-2555</strain>
    </source>
</reference>
<dbReference type="SUPFAM" id="SSF53067">
    <property type="entry name" value="Actin-like ATPase domain"/>
    <property type="match status" value="1"/>
</dbReference>
<dbReference type="EMBL" id="BSFK01000005">
    <property type="protein sequence ID" value="GLK75434.1"/>
    <property type="molecule type" value="Genomic_DNA"/>
</dbReference>
<dbReference type="GO" id="GO:0004396">
    <property type="term" value="F:hexokinase activity"/>
    <property type="evidence" value="ECO:0007669"/>
    <property type="project" value="TreeGrafter"/>
</dbReference>
<dbReference type="Proteomes" id="UP001143364">
    <property type="component" value="Unassembled WGS sequence"/>
</dbReference>
<dbReference type="CDD" id="cd24066">
    <property type="entry name" value="ASKHA_NBD_ROK_EcFRK-like"/>
    <property type="match status" value="1"/>
</dbReference>
<gene>
    <name evidence="1" type="ORF">GCM10008171_06880</name>
</gene>
<name>A0A9W6JG75_9HYPH</name>